<reference evidence="3 4" key="1">
    <citation type="submission" date="2016-08" db="EMBL/GenBank/DDBJ databases">
        <title>Draft genome sequence of Candidatus Piscirickettsia litoralis, from seawater.</title>
        <authorList>
            <person name="Wan X."/>
            <person name="Lee A.J."/>
            <person name="Hou S."/>
            <person name="Donachie S.P."/>
        </authorList>
    </citation>
    <scope>NUCLEOTIDE SEQUENCE [LARGE SCALE GENOMIC DNA]</scope>
    <source>
        <strain evidence="3 4">Y2</strain>
    </source>
</reference>
<evidence type="ECO:0000313" key="4">
    <source>
        <dbReference type="Proteomes" id="UP000094329"/>
    </source>
</evidence>
<dbReference type="InterPro" id="IPR052893">
    <property type="entry name" value="TCS_response_regulator"/>
</dbReference>
<dbReference type="RefSeq" id="WP_069311522.1">
    <property type="nucleotide sequence ID" value="NZ_MDTU01000001.1"/>
</dbReference>
<evidence type="ECO:0000259" key="2">
    <source>
        <dbReference type="PROSITE" id="PS50110"/>
    </source>
</evidence>
<feature type="modified residue" description="4-aspartylphosphate" evidence="1">
    <location>
        <position position="60"/>
    </location>
</feature>
<accession>A0ABX3A2W2</accession>
<dbReference type="PANTHER" id="PTHR44520:SF2">
    <property type="entry name" value="RESPONSE REGULATOR RCP1"/>
    <property type="match status" value="1"/>
</dbReference>
<name>A0ABX3A2W2_9GAMM</name>
<dbReference type="Pfam" id="PF00072">
    <property type="entry name" value="Response_reg"/>
    <property type="match status" value="1"/>
</dbReference>
<comment type="caution">
    <text evidence="3">The sequence shown here is derived from an EMBL/GenBank/DDBJ whole genome shotgun (WGS) entry which is preliminary data.</text>
</comment>
<proteinExistence type="predicted"/>
<feature type="domain" description="Response regulatory" evidence="2">
    <location>
        <begin position="7"/>
        <end position="130"/>
    </location>
</feature>
<evidence type="ECO:0000313" key="3">
    <source>
        <dbReference type="EMBL" id="ODN41720.1"/>
    </source>
</evidence>
<dbReference type="PROSITE" id="PS50110">
    <property type="entry name" value="RESPONSE_REGULATORY"/>
    <property type="match status" value="1"/>
</dbReference>
<sequence>MSKPCLNLLLVEDSTEDQMLVKLALKKVIFPYNLIIKSDGEQALEHLINNKNPENAMLLDINLPKINGFELLETIQQIHQGSHYKPIYTVIFTTSKSNADKKRAESLSVDGYFEKPDQLQYYIDLLNNIYQKIFTD</sequence>
<evidence type="ECO:0000256" key="1">
    <source>
        <dbReference type="PROSITE-ProRule" id="PRU00169"/>
    </source>
</evidence>
<protein>
    <recommendedName>
        <fullName evidence="2">Response regulatory domain-containing protein</fullName>
    </recommendedName>
</protein>
<dbReference type="SUPFAM" id="SSF52172">
    <property type="entry name" value="CheY-like"/>
    <property type="match status" value="1"/>
</dbReference>
<keyword evidence="1" id="KW-0597">Phosphoprotein</keyword>
<organism evidence="3 4">
    <name type="scientific">Piscirickettsia litoralis</name>
    <dbReference type="NCBI Taxonomy" id="1891921"/>
    <lineage>
        <taxon>Bacteria</taxon>
        <taxon>Pseudomonadati</taxon>
        <taxon>Pseudomonadota</taxon>
        <taxon>Gammaproteobacteria</taxon>
        <taxon>Thiotrichales</taxon>
        <taxon>Piscirickettsiaceae</taxon>
        <taxon>Piscirickettsia</taxon>
    </lineage>
</organism>
<dbReference type="InterPro" id="IPR001789">
    <property type="entry name" value="Sig_transdc_resp-reg_receiver"/>
</dbReference>
<keyword evidence="4" id="KW-1185">Reference proteome</keyword>
<gene>
    <name evidence="3" type="ORF">BGC07_00370</name>
</gene>
<dbReference type="PANTHER" id="PTHR44520">
    <property type="entry name" value="RESPONSE REGULATOR RCP1-RELATED"/>
    <property type="match status" value="1"/>
</dbReference>
<dbReference type="EMBL" id="MDTU01000001">
    <property type="protein sequence ID" value="ODN41720.1"/>
    <property type="molecule type" value="Genomic_DNA"/>
</dbReference>
<dbReference type="InterPro" id="IPR011006">
    <property type="entry name" value="CheY-like_superfamily"/>
</dbReference>
<dbReference type="Proteomes" id="UP000094329">
    <property type="component" value="Unassembled WGS sequence"/>
</dbReference>
<dbReference type="Gene3D" id="3.40.50.2300">
    <property type="match status" value="1"/>
</dbReference>
<dbReference type="SMART" id="SM00448">
    <property type="entry name" value="REC"/>
    <property type="match status" value="1"/>
</dbReference>